<dbReference type="InterPro" id="IPR016171">
    <property type="entry name" value="Vanillyl_alc_oxidase_C-sub2"/>
</dbReference>
<keyword evidence="2" id="KW-0732">Signal</keyword>
<dbReference type="VEuPathDB" id="CryptoDB:Cvel_2904"/>
<dbReference type="PANTHER" id="PTHR43762">
    <property type="entry name" value="L-GULONOLACTONE OXIDASE"/>
    <property type="match status" value="1"/>
</dbReference>
<evidence type="ECO:0000256" key="2">
    <source>
        <dbReference type="SAM" id="SignalP"/>
    </source>
</evidence>
<protein>
    <recommendedName>
        <fullName evidence="3">FAD-binding PCMH-type domain-containing protein</fullName>
    </recommendedName>
</protein>
<gene>
    <name evidence="4" type="ORF">Cvel_2904</name>
</gene>
<feature type="signal peptide" evidence="2">
    <location>
        <begin position="1"/>
        <end position="19"/>
    </location>
</feature>
<name>A0A0G4F778_9ALVE</name>
<dbReference type="Pfam" id="PF01565">
    <property type="entry name" value="FAD_binding_4"/>
    <property type="match status" value="1"/>
</dbReference>
<dbReference type="InterPro" id="IPR006094">
    <property type="entry name" value="Oxid_FAD_bind_N"/>
</dbReference>
<keyword evidence="1" id="KW-0560">Oxidoreductase</keyword>
<dbReference type="Pfam" id="PF04030">
    <property type="entry name" value="ALO"/>
    <property type="match status" value="1"/>
</dbReference>
<dbReference type="SUPFAM" id="SSF56176">
    <property type="entry name" value="FAD-binding/transporter-associated domain-like"/>
    <property type="match status" value="1"/>
</dbReference>
<feature type="chain" id="PRO_5005188702" description="FAD-binding PCMH-type domain-containing protein" evidence="2">
    <location>
        <begin position="20"/>
        <end position="499"/>
    </location>
</feature>
<dbReference type="PIRSF" id="PIRSF000136">
    <property type="entry name" value="LGO_GLO"/>
    <property type="match status" value="1"/>
</dbReference>
<dbReference type="EMBL" id="CDMZ01000176">
    <property type="protein sequence ID" value="CEM08480.1"/>
    <property type="molecule type" value="Genomic_DNA"/>
</dbReference>
<dbReference type="Gene3D" id="3.30.465.10">
    <property type="match status" value="1"/>
</dbReference>
<evidence type="ECO:0000259" key="3">
    <source>
        <dbReference type="PROSITE" id="PS51387"/>
    </source>
</evidence>
<dbReference type="PANTHER" id="PTHR43762:SF1">
    <property type="entry name" value="D-ARABINONO-1,4-LACTONE OXIDASE"/>
    <property type="match status" value="1"/>
</dbReference>
<dbReference type="Gene3D" id="3.30.70.2520">
    <property type="match status" value="1"/>
</dbReference>
<dbReference type="InterPro" id="IPR016167">
    <property type="entry name" value="FAD-bd_PCMH_sub1"/>
</dbReference>
<dbReference type="InterPro" id="IPR036318">
    <property type="entry name" value="FAD-bd_PCMH-like_sf"/>
</dbReference>
<dbReference type="PROSITE" id="PS51387">
    <property type="entry name" value="FAD_PCMH"/>
    <property type="match status" value="1"/>
</dbReference>
<feature type="domain" description="FAD-binding PCMH-type" evidence="3">
    <location>
        <begin position="29"/>
        <end position="201"/>
    </location>
</feature>
<dbReference type="Gene3D" id="1.10.45.10">
    <property type="entry name" value="Vanillyl-alcohol Oxidase, Chain A, domain 4"/>
    <property type="match status" value="1"/>
</dbReference>
<dbReference type="AlphaFoldDB" id="A0A0G4F778"/>
<organism evidence="4">
    <name type="scientific">Chromera velia CCMP2878</name>
    <dbReference type="NCBI Taxonomy" id="1169474"/>
    <lineage>
        <taxon>Eukaryota</taxon>
        <taxon>Sar</taxon>
        <taxon>Alveolata</taxon>
        <taxon>Colpodellida</taxon>
        <taxon>Chromeraceae</taxon>
        <taxon>Chromera</taxon>
    </lineage>
</organism>
<dbReference type="InterPro" id="IPR010031">
    <property type="entry name" value="FAD_lactone_oxidase-like"/>
</dbReference>
<dbReference type="PhylomeDB" id="A0A0G4F778"/>
<dbReference type="InterPro" id="IPR016166">
    <property type="entry name" value="FAD-bd_PCMH"/>
</dbReference>
<evidence type="ECO:0000313" key="4">
    <source>
        <dbReference type="EMBL" id="CEM08480.1"/>
    </source>
</evidence>
<accession>A0A0G4F778</accession>
<dbReference type="GO" id="GO:0003885">
    <property type="term" value="F:D-arabinono-1,4-lactone oxidase activity"/>
    <property type="evidence" value="ECO:0007669"/>
    <property type="project" value="InterPro"/>
</dbReference>
<dbReference type="GO" id="GO:0071949">
    <property type="term" value="F:FAD binding"/>
    <property type="evidence" value="ECO:0007669"/>
    <property type="project" value="InterPro"/>
</dbReference>
<sequence length="499" mass="55405">MRLLFTSVSVIAAAVSAAAAEWKNWEGGVVAHPVALVTPTSEDEIVQIVNAVSTQNLTLKLVGAGHSWSPIAAPDGGGALMSLDSYNSVVSVDREKMQITVQGGMRLYELNEILDEFGWALPQLGAVSVQSVAGATQTATHGTGRELGTISEAIVSLSLIAANGTVITASPEVNPELFAAARVGLGALGVVSTLTFQAVPKYYLERSLVVNYDVEELLEKVPALYEQFPRMQFVVQPFRQLSGMVIAYTEIDEAVVQNIRRCRPEEEEEEEEVQKVLNGTAGEAEEEDDPMELAAEALAQELARNLTLERRAERRKEWAVLSDTRISRVYRSTCADASFKAMSSARAGSSKFTEMELFFPVEKSLDAFKEFIQRIWSLSDLHRNYVRVQVMMRYVSADPVSYMSPEYERTTGVISLIVSGTRAGPGDLREFQLWSAVLQSIGEKYGARFHWGKKYIISPYTKFYLSLVYPKLDEFLQIREDMDPKGIFLNQHLKEMFLL</sequence>
<dbReference type="GO" id="GO:0016020">
    <property type="term" value="C:membrane"/>
    <property type="evidence" value="ECO:0007669"/>
    <property type="project" value="InterPro"/>
</dbReference>
<dbReference type="Gene3D" id="3.30.43.10">
    <property type="entry name" value="Uridine Diphospho-n-acetylenolpyruvylglucosamine Reductase, domain 2"/>
    <property type="match status" value="1"/>
</dbReference>
<evidence type="ECO:0000256" key="1">
    <source>
        <dbReference type="ARBA" id="ARBA00023002"/>
    </source>
</evidence>
<dbReference type="InterPro" id="IPR016169">
    <property type="entry name" value="FAD-bd_PCMH_sub2"/>
</dbReference>
<dbReference type="InterPro" id="IPR007173">
    <property type="entry name" value="ALO_C"/>
</dbReference>
<reference evidence="4" key="1">
    <citation type="submission" date="2014-11" db="EMBL/GenBank/DDBJ databases">
        <authorList>
            <person name="Otto D Thomas"/>
            <person name="Naeem Raeece"/>
        </authorList>
    </citation>
    <scope>NUCLEOTIDE SEQUENCE</scope>
</reference>
<proteinExistence type="predicted"/>